<dbReference type="Pfam" id="PF07676">
    <property type="entry name" value="PD40"/>
    <property type="match status" value="2"/>
</dbReference>
<dbReference type="InterPro" id="IPR029058">
    <property type="entry name" value="AB_hydrolase_fold"/>
</dbReference>
<evidence type="ECO:0000259" key="3">
    <source>
        <dbReference type="Pfam" id="PF00326"/>
    </source>
</evidence>
<evidence type="ECO:0000256" key="1">
    <source>
        <dbReference type="ARBA" id="ARBA00022801"/>
    </source>
</evidence>
<dbReference type="SUPFAM" id="SSF53474">
    <property type="entry name" value="alpha/beta-Hydrolases"/>
    <property type="match status" value="1"/>
</dbReference>
<evidence type="ECO:0000313" key="4">
    <source>
        <dbReference type="EMBL" id="MFC3763059.1"/>
    </source>
</evidence>
<dbReference type="Pfam" id="PF00326">
    <property type="entry name" value="Peptidase_S9"/>
    <property type="match status" value="1"/>
</dbReference>
<dbReference type="InterPro" id="IPR001375">
    <property type="entry name" value="Peptidase_S9_cat"/>
</dbReference>
<dbReference type="PANTHER" id="PTHR42776:SF27">
    <property type="entry name" value="DIPEPTIDYL PEPTIDASE FAMILY MEMBER 6"/>
    <property type="match status" value="1"/>
</dbReference>
<dbReference type="Gene3D" id="3.40.50.1820">
    <property type="entry name" value="alpha/beta hydrolase"/>
    <property type="match status" value="1"/>
</dbReference>
<proteinExistence type="predicted"/>
<keyword evidence="5" id="KW-1185">Reference proteome</keyword>
<gene>
    <name evidence="4" type="ORF">ACFOUW_19615</name>
</gene>
<dbReference type="PANTHER" id="PTHR42776">
    <property type="entry name" value="SERINE PEPTIDASE S9 FAMILY MEMBER"/>
    <property type="match status" value="1"/>
</dbReference>
<dbReference type="InterPro" id="IPR011659">
    <property type="entry name" value="WD40"/>
</dbReference>
<reference evidence="5" key="1">
    <citation type="journal article" date="2019" name="Int. J. Syst. Evol. Microbiol.">
        <title>The Global Catalogue of Microorganisms (GCM) 10K type strain sequencing project: providing services to taxonomists for standard genome sequencing and annotation.</title>
        <authorList>
            <consortium name="The Broad Institute Genomics Platform"/>
            <consortium name="The Broad Institute Genome Sequencing Center for Infectious Disease"/>
            <person name="Wu L."/>
            <person name="Ma J."/>
        </authorList>
    </citation>
    <scope>NUCLEOTIDE SEQUENCE [LARGE SCALE GENOMIC DNA]</scope>
    <source>
        <strain evidence="5">CGMCC 4.7241</strain>
    </source>
</reference>
<sequence>MLTAEQVAGLWLPTEVHLSPDGSRVAWGAAPIGKPDERGEAAIFVAAVDGSTPPRRWTYGGVDLQPRWSPDGEQLAFLSDRKEHSKNGLYLMSANGGEARPFVVRKKSVEAYEWSPDGTRIAFLGVAEPDEEDERREKERDDPAVYGERQPFRRLWLVDVASGDVTQLPTGDVHVAALTWSPDGTRLAYTASATTTGVLGDGTLSTVYVCPIEGGESQRLCTAADASTVAWPSEGSRLAFAAEHERIPQAGSTVWAVDLEGGEPVVIGSQQSDPYCSTLATSAVPGERRVLVIVAGGLGTRLEWRDLGTGVVEVVTELPDNPWWVAARQTPNGPVIAYSCPTSDRTREVWAGPPGAVRRISSHGDSLDGVALASVEEFRWRTHDEWELDGILLRPPNAGNDPLPTVVIPHGGPYTRRGPSLQLENAMGWGQWLATAGYAVLMPNFRGGFGRGHTFAATVRGDICGADYGDVIAAVDVAVERGIADPDRLAICGWSGGGMLTAWAVSHTDRFKAAIVGAGVTDWAGMVRECDIPTFSATLGGDRPWDGPGPHETAVRSAISYAKNVSTPVLIVHGESDVRVPVSQGIGFHRALLDHDATVRLVTYPREGHAIAEAAHQRHLLAEVRAWITKYV</sequence>
<organism evidence="4 5">
    <name type="scientific">Tenggerimyces flavus</name>
    <dbReference type="NCBI Taxonomy" id="1708749"/>
    <lineage>
        <taxon>Bacteria</taxon>
        <taxon>Bacillati</taxon>
        <taxon>Actinomycetota</taxon>
        <taxon>Actinomycetes</taxon>
        <taxon>Propionibacteriales</taxon>
        <taxon>Nocardioidaceae</taxon>
        <taxon>Tenggerimyces</taxon>
    </lineage>
</organism>
<keyword evidence="1" id="KW-0378">Hydrolase</keyword>
<dbReference type="EMBL" id="JBHRZH010000017">
    <property type="protein sequence ID" value="MFC3763059.1"/>
    <property type="molecule type" value="Genomic_DNA"/>
</dbReference>
<evidence type="ECO:0000313" key="5">
    <source>
        <dbReference type="Proteomes" id="UP001595699"/>
    </source>
</evidence>
<evidence type="ECO:0000256" key="2">
    <source>
        <dbReference type="ARBA" id="ARBA00022825"/>
    </source>
</evidence>
<dbReference type="RefSeq" id="WP_205119856.1">
    <property type="nucleotide sequence ID" value="NZ_JAFBCM010000001.1"/>
</dbReference>
<name>A0ABV7YG67_9ACTN</name>
<protein>
    <submittedName>
        <fullName evidence="4">Prolyl oligopeptidase family serine peptidase</fullName>
    </submittedName>
</protein>
<feature type="domain" description="Peptidase S9 prolyl oligopeptidase catalytic" evidence="3">
    <location>
        <begin position="431"/>
        <end position="631"/>
    </location>
</feature>
<dbReference type="SUPFAM" id="SSF82171">
    <property type="entry name" value="DPP6 N-terminal domain-like"/>
    <property type="match status" value="1"/>
</dbReference>
<dbReference type="Gene3D" id="2.120.10.30">
    <property type="entry name" value="TolB, C-terminal domain"/>
    <property type="match status" value="2"/>
</dbReference>
<comment type="caution">
    <text evidence="4">The sequence shown here is derived from an EMBL/GenBank/DDBJ whole genome shotgun (WGS) entry which is preliminary data.</text>
</comment>
<keyword evidence="2" id="KW-0645">Protease</keyword>
<dbReference type="Proteomes" id="UP001595699">
    <property type="component" value="Unassembled WGS sequence"/>
</dbReference>
<keyword evidence="2" id="KW-0720">Serine protease</keyword>
<accession>A0ABV7YG67</accession>
<dbReference type="InterPro" id="IPR011042">
    <property type="entry name" value="6-blade_b-propeller_TolB-like"/>
</dbReference>